<dbReference type="STRING" id="865937.Gilli_0048"/>
<keyword evidence="2" id="KW-1003">Cell membrane</keyword>
<dbReference type="InterPro" id="IPR009722">
    <property type="entry name" value="YjiK/CarP"/>
</dbReference>
<evidence type="ECO:0000313" key="5">
    <source>
        <dbReference type="Proteomes" id="UP000003844"/>
    </source>
</evidence>
<dbReference type="HOGENOM" id="CLU_080100_0_0_10"/>
<dbReference type="SUPFAM" id="SSF75011">
    <property type="entry name" value="3-carboxy-cis,cis-mucoante lactonizing enzyme"/>
    <property type="match status" value="1"/>
</dbReference>
<gene>
    <name evidence="4" type="ORF">Gilli_0048</name>
</gene>
<dbReference type="AlphaFoldDB" id="H2BQN7"/>
<dbReference type="GO" id="GO:0005886">
    <property type="term" value="C:plasma membrane"/>
    <property type="evidence" value="ECO:0007669"/>
    <property type="project" value="UniProtKB-SubCell"/>
</dbReference>
<dbReference type="eggNOG" id="COG3204">
    <property type="taxonomic scope" value="Bacteria"/>
</dbReference>
<name>H2BQN7_GILLR</name>
<keyword evidence="3" id="KW-0472">Membrane</keyword>
<evidence type="ECO:0000256" key="2">
    <source>
        <dbReference type="ARBA" id="ARBA00022475"/>
    </source>
</evidence>
<sequence>MHKVALLIAFGVLILVGFIYFSSERFFPEKSSQGAQSVEIINQWDLPDILVEVSGISYMENGKIACVQDEDGFIFIYNLESASVERKIEFAGHGDYEGIALVGTTAYVLRSDGTLFEVKNFENNLLKTNEYSFDFPSNYDFEGLGYDQKKNRLLLGFKSKTEDDFKSIYAFDLDTKKMKDQPVYKIYFNDPVFDILDMKPSNKMLQPSEISINPDNGKIYILEGINPKLLILDSTGIPEKLHVFKKKQFRQAEGLTFGPTGELFISNEGNGNSGNILHISLN</sequence>
<organism evidence="4 5">
    <name type="scientific">Gillisia limnaea (strain DSM 15749 / LMG 21470 / R-8282)</name>
    <dbReference type="NCBI Taxonomy" id="865937"/>
    <lineage>
        <taxon>Bacteria</taxon>
        <taxon>Pseudomonadati</taxon>
        <taxon>Bacteroidota</taxon>
        <taxon>Flavobacteriia</taxon>
        <taxon>Flavobacteriales</taxon>
        <taxon>Flavobacteriaceae</taxon>
        <taxon>Gillisia</taxon>
    </lineage>
</organism>
<proteinExistence type="predicted"/>
<dbReference type="EMBL" id="JH594605">
    <property type="protein sequence ID" value="EHQ04206.1"/>
    <property type="molecule type" value="Genomic_DNA"/>
</dbReference>
<evidence type="ECO:0000256" key="3">
    <source>
        <dbReference type="ARBA" id="ARBA00023136"/>
    </source>
</evidence>
<protein>
    <submittedName>
        <fullName evidence="4">Uncharacterized protein</fullName>
    </submittedName>
</protein>
<evidence type="ECO:0000313" key="4">
    <source>
        <dbReference type="EMBL" id="EHQ04206.1"/>
    </source>
</evidence>
<dbReference type="Proteomes" id="UP000003844">
    <property type="component" value="Unassembled WGS sequence"/>
</dbReference>
<reference evidence="5" key="1">
    <citation type="journal article" date="2012" name="Stand. Genomic Sci.">
        <title>Genome sequence of the Antarctic rhodopsins-containing flavobacterium Gillisia limnaea type strain (R-8282(T)).</title>
        <authorList>
            <person name="Riedel T."/>
            <person name="Held B."/>
            <person name="Nolan M."/>
            <person name="Lucas S."/>
            <person name="Lapidus A."/>
            <person name="Tice H."/>
            <person name="Del Rio T.G."/>
            <person name="Cheng J.F."/>
            <person name="Han C."/>
            <person name="Tapia R."/>
            <person name="Goodwin L.A."/>
            <person name="Pitluck S."/>
            <person name="Liolios K."/>
            <person name="Mavromatis K."/>
            <person name="Pagani I."/>
            <person name="Ivanova N."/>
            <person name="Mikhailova N."/>
            <person name="Pati A."/>
            <person name="Chen A."/>
            <person name="Palaniappan K."/>
            <person name="Land M."/>
            <person name="Rohde M."/>
            <person name="Tindall B.J."/>
            <person name="Detter J.C."/>
            <person name="Goker M."/>
            <person name="Bristow J."/>
            <person name="Eisen J.A."/>
            <person name="Markowitz V."/>
            <person name="Hugenholtz P."/>
            <person name="Kyrpides N.C."/>
            <person name="Klenk H.P."/>
            <person name="Woyke T."/>
        </authorList>
    </citation>
    <scope>NUCLEOTIDE SEQUENCE [LARGE SCALE GENOMIC DNA]</scope>
    <source>
        <strain evidence="5">DSM 15749 / LMG 21470 / R-8282</strain>
    </source>
</reference>
<keyword evidence="5" id="KW-1185">Reference proteome</keyword>
<dbReference type="Pfam" id="PF06977">
    <property type="entry name" value="SdiA-regulated"/>
    <property type="match status" value="1"/>
</dbReference>
<comment type="subcellular location">
    <subcellularLocation>
        <location evidence="1">Cell membrane</location>
    </subcellularLocation>
</comment>
<accession>H2BQN7</accession>
<evidence type="ECO:0000256" key="1">
    <source>
        <dbReference type="ARBA" id="ARBA00004236"/>
    </source>
</evidence>